<dbReference type="GO" id="GO:0043190">
    <property type="term" value="C:ATP-binding cassette (ABC) transporter complex"/>
    <property type="evidence" value="ECO:0007669"/>
    <property type="project" value="InterPro"/>
</dbReference>
<dbReference type="KEGG" id="pshq:F3W81_16740"/>
<evidence type="ECO:0000313" key="2">
    <source>
        <dbReference type="EMBL" id="QOL82330.1"/>
    </source>
</evidence>
<dbReference type="InterPro" id="IPR008995">
    <property type="entry name" value="Mo/tungstate-bd_C_term_dom"/>
</dbReference>
<dbReference type="EMBL" id="CP045201">
    <property type="protein sequence ID" value="QOL82330.1"/>
    <property type="molecule type" value="Genomic_DNA"/>
</dbReference>
<dbReference type="AlphaFoldDB" id="A0A7L9WTB0"/>
<feature type="domain" description="Transport-associated OB type 2" evidence="1">
    <location>
        <begin position="98"/>
        <end position="154"/>
    </location>
</feature>
<dbReference type="SUPFAM" id="SSF50331">
    <property type="entry name" value="MOP-like"/>
    <property type="match status" value="1"/>
</dbReference>
<gene>
    <name evidence="2" type="ORF">F3W81_16740</name>
</gene>
<keyword evidence="3" id="KW-1185">Reference proteome</keyword>
<dbReference type="Pfam" id="PF08402">
    <property type="entry name" value="TOBE_2"/>
    <property type="match status" value="1"/>
</dbReference>
<proteinExistence type="predicted"/>
<name>A0A7L9WTB0_9RHOB</name>
<dbReference type="GO" id="GO:0005524">
    <property type="term" value="F:ATP binding"/>
    <property type="evidence" value="ECO:0007669"/>
    <property type="project" value="InterPro"/>
</dbReference>
<evidence type="ECO:0000313" key="3">
    <source>
        <dbReference type="Proteomes" id="UP000594118"/>
    </source>
</evidence>
<protein>
    <submittedName>
        <fullName evidence="2">TOBE domain-containing protein</fullName>
    </submittedName>
</protein>
<sequence>MAGVIQSSTGRPAPTIWPDSGKDHVVFCDTDLVARHCPATCRFRSDFPTLSRKRSLDSTVIGAANIHDGAARSGCMETPFGAIPVAGPDAANAAICWRPETAQPQGSLSGRVTATAFQGGFTDVTVAESGETLRLQLPGTAQPEVGQVLSFGLRRSQKPRCGPIFRPSRRKIRISSTFRPCIGFGHDWFRGAPPPSTRSGPF</sequence>
<evidence type="ECO:0000259" key="1">
    <source>
        <dbReference type="Pfam" id="PF08402"/>
    </source>
</evidence>
<dbReference type="InterPro" id="IPR013611">
    <property type="entry name" value="Transp-assoc_OB_typ2"/>
</dbReference>
<reference evidence="2 3" key="1">
    <citation type="submission" date="2019-10" db="EMBL/GenBank/DDBJ databases">
        <title>Pseudopuniceibacterium sp. HQ09 islated from Antarctica.</title>
        <authorList>
            <person name="Liao L."/>
            <person name="Su S."/>
            <person name="Chen B."/>
            <person name="Yu Y."/>
        </authorList>
    </citation>
    <scope>NUCLEOTIDE SEQUENCE [LARGE SCALE GENOMIC DNA]</scope>
    <source>
        <strain evidence="2 3">HQ09</strain>
    </source>
</reference>
<accession>A0A7L9WTB0</accession>
<dbReference type="Proteomes" id="UP000594118">
    <property type="component" value="Chromosome"/>
</dbReference>
<dbReference type="GO" id="GO:0022857">
    <property type="term" value="F:transmembrane transporter activity"/>
    <property type="evidence" value="ECO:0007669"/>
    <property type="project" value="InterPro"/>
</dbReference>
<organism evidence="2 3">
    <name type="scientific">Pseudooceanicola spongiae</name>
    <dbReference type="NCBI Taxonomy" id="2613965"/>
    <lineage>
        <taxon>Bacteria</taxon>
        <taxon>Pseudomonadati</taxon>
        <taxon>Pseudomonadota</taxon>
        <taxon>Alphaproteobacteria</taxon>
        <taxon>Rhodobacterales</taxon>
        <taxon>Paracoccaceae</taxon>
        <taxon>Pseudooceanicola</taxon>
    </lineage>
</organism>